<dbReference type="PaxDb" id="6945-B7QID5"/>
<dbReference type="EnsemblMetazoa" id="ISCW015059-RA">
    <property type="protein sequence ID" value="ISCW015059-PA"/>
    <property type="gene ID" value="ISCW015059"/>
</dbReference>
<evidence type="ECO:0000313" key="3">
    <source>
        <dbReference type="EnsemblMetazoa" id="ISCW015059-PA"/>
    </source>
</evidence>
<keyword evidence="4" id="KW-1185">Reference proteome</keyword>
<dbReference type="VEuPathDB" id="VectorBase:ISCI015059"/>
<dbReference type="VEuPathDB" id="VectorBase:ISCW015059"/>
<feature type="chain" id="PRO_5010826966" evidence="1">
    <location>
        <begin position="19"/>
        <end position="95"/>
    </location>
</feature>
<proteinExistence type="predicted"/>
<reference evidence="3" key="2">
    <citation type="submission" date="2020-05" db="UniProtKB">
        <authorList>
            <consortium name="EnsemblMetazoa"/>
        </authorList>
    </citation>
    <scope>IDENTIFICATION</scope>
    <source>
        <strain evidence="3">wikel</strain>
    </source>
</reference>
<protein>
    <submittedName>
        <fullName evidence="2 3">Vitelline membrane protein 26Ab, putative</fullName>
    </submittedName>
</protein>
<name>B7QID5_IXOSC</name>
<organism>
    <name type="scientific">Ixodes scapularis</name>
    <name type="common">Black-legged tick</name>
    <name type="synonym">Deer tick</name>
    <dbReference type="NCBI Taxonomy" id="6945"/>
    <lineage>
        <taxon>Eukaryota</taxon>
        <taxon>Metazoa</taxon>
        <taxon>Ecdysozoa</taxon>
        <taxon>Arthropoda</taxon>
        <taxon>Chelicerata</taxon>
        <taxon>Arachnida</taxon>
        <taxon>Acari</taxon>
        <taxon>Parasitiformes</taxon>
        <taxon>Ixodida</taxon>
        <taxon>Ixodoidea</taxon>
        <taxon>Ixodidae</taxon>
        <taxon>Ixodinae</taxon>
        <taxon>Ixodes</taxon>
    </lineage>
</organism>
<dbReference type="HOGENOM" id="CLU_2375119_0_0_1"/>
<dbReference type="AlphaFoldDB" id="B7QID5"/>
<sequence length="95" mass="9453">MQFLSAVGFLALVASALAGGYGVAPVASYGATYAAPAVAVAPAAAHYGGAYAAPYGGYGVVAAPAVAKTVSYGATYHSPASWTLEQVPNLFHCRQ</sequence>
<dbReference type="InParanoid" id="B7QID5"/>
<reference evidence="2 4" key="1">
    <citation type="submission" date="2008-03" db="EMBL/GenBank/DDBJ databases">
        <title>Annotation of Ixodes scapularis.</title>
        <authorList>
            <consortium name="Ixodes scapularis Genome Project Consortium"/>
            <person name="Caler E."/>
            <person name="Hannick L.I."/>
            <person name="Bidwell S."/>
            <person name="Joardar V."/>
            <person name="Thiagarajan M."/>
            <person name="Amedeo P."/>
            <person name="Galinsky K.J."/>
            <person name="Schobel S."/>
            <person name="Inman J."/>
            <person name="Hostetler J."/>
            <person name="Miller J."/>
            <person name="Hammond M."/>
            <person name="Megy K."/>
            <person name="Lawson D."/>
            <person name="Kodira C."/>
            <person name="Sutton G."/>
            <person name="Meyer J."/>
            <person name="Hill C.A."/>
            <person name="Birren B."/>
            <person name="Nene V."/>
            <person name="Collins F."/>
            <person name="Alarcon-Chaidez F."/>
            <person name="Wikel S."/>
            <person name="Strausberg R."/>
        </authorList>
    </citation>
    <scope>NUCLEOTIDE SEQUENCE [LARGE SCALE GENOMIC DNA]</scope>
    <source>
        <strain evidence="4">Wikel</strain>
        <strain evidence="2">Wikel colony</strain>
    </source>
</reference>
<keyword evidence="1" id="KW-0732">Signal</keyword>
<evidence type="ECO:0000313" key="2">
    <source>
        <dbReference type="EMBL" id="EEC18607.1"/>
    </source>
</evidence>
<dbReference type="Proteomes" id="UP000001555">
    <property type="component" value="Unassembled WGS sequence"/>
</dbReference>
<dbReference type="EMBL" id="ABJB010555462">
    <property type="status" value="NOT_ANNOTATED_CDS"/>
    <property type="molecule type" value="Genomic_DNA"/>
</dbReference>
<feature type="signal peptide" evidence="1">
    <location>
        <begin position="1"/>
        <end position="18"/>
    </location>
</feature>
<evidence type="ECO:0000313" key="4">
    <source>
        <dbReference type="Proteomes" id="UP000001555"/>
    </source>
</evidence>
<accession>B7QID5</accession>
<evidence type="ECO:0000256" key="1">
    <source>
        <dbReference type="SAM" id="SignalP"/>
    </source>
</evidence>
<dbReference type="EMBL" id="DS945705">
    <property type="protein sequence ID" value="EEC18607.1"/>
    <property type="molecule type" value="Genomic_DNA"/>
</dbReference>
<dbReference type="EMBL" id="ABJB010077050">
    <property type="status" value="NOT_ANNOTATED_CDS"/>
    <property type="molecule type" value="Genomic_DNA"/>
</dbReference>
<gene>
    <name evidence="2" type="ORF">IscW_ISCW015059</name>
</gene>